<dbReference type="InterPro" id="IPR050109">
    <property type="entry name" value="HTH-type_TetR-like_transc_reg"/>
</dbReference>
<dbReference type="GO" id="GO:0045892">
    <property type="term" value="P:negative regulation of DNA-templated transcription"/>
    <property type="evidence" value="ECO:0007669"/>
    <property type="project" value="InterPro"/>
</dbReference>
<evidence type="ECO:0000256" key="5">
    <source>
        <dbReference type="SAM" id="MobiDB-lite"/>
    </source>
</evidence>
<reference evidence="7 8" key="1">
    <citation type="journal article" date="2019" name="Microbiol. Resour. Announc.">
        <title>Draft Genome Sequence of the Most Traditional epsilon-Poly-l-Lysine Producer, Streptomyces albulus NBRC14147.</title>
        <authorList>
            <person name="Yamanaka K."/>
            <person name="Hamano Y."/>
        </authorList>
    </citation>
    <scope>NUCLEOTIDE SEQUENCE [LARGE SCALE GENOMIC DNA]</scope>
    <source>
        <strain evidence="7 8">NBRC 14147</strain>
    </source>
</reference>
<protein>
    <submittedName>
        <fullName evidence="7">TetR family transcriptional regulator</fullName>
    </submittedName>
</protein>
<evidence type="ECO:0000313" key="8">
    <source>
        <dbReference type="Proteomes" id="UP000288351"/>
    </source>
</evidence>
<dbReference type="GO" id="GO:0000976">
    <property type="term" value="F:transcription cis-regulatory region binding"/>
    <property type="evidence" value="ECO:0007669"/>
    <property type="project" value="TreeGrafter"/>
</dbReference>
<evidence type="ECO:0000256" key="2">
    <source>
        <dbReference type="ARBA" id="ARBA00023125"/>
    </source>
</evidence>
<dbReference type="AlphaFoldDB" id="A0A401QVZ9"/>
<accession>A0A401QVZ9</accession>
<sequence>MAASKANDKQPIASVWTRPERRKRDQPALSRSQIVAEAVRLLDEEGIGALSLRRLGTRLNAGATSFYSHVANKDELIELVVDEVYGEIVVPEAGAPADWRAHAARCAESLRATLLAHPWMASVLGEVGMSQLGPNVMRVSEGMLGLFQTAGLPADEADLAVSTLTGYVIGVSISEASWLTTLARSGRSEQDWTADLWPAAEAAAAAHPGLRERYAALRGTDLRTVRDEKFAYGLDRVLDGLAGAVGKRAG</sequence>
<dbReference type="InterPro" id="IPR036271">
    <property type="entry name" value="Tet_transcr_reg_TetR-rel_C_sf"/>
</dbReference>
<evidence type="ECO:0000313" key="7">
    <source>
        <dbReference type="EMBL" id="GCB89472.1"/>
    </source>
</evidence>
<dbReference type="GO" id="GO:0003700">
    <property type="term" value="F:DNA-binding transcription factor activity"/>
    <property type="evidence" value="ECO:0007669"/>
    <property type="project" value="TreeGrafter"/>
</dbReference>
<dbReference type="Pfam" id="PF02909">
    <property type="entry name" value="TetR_C_1"/>
    <property type="match status" value="1"/>
</dbReference>
<dbReference type="Proteomes" id="UP000288351">
    <property type="component" value="Unassembled WGS sequence"/>
</dbReference>
<dbReference type="InterPro" id="IPR004111">
    <property type="entry name" value="Repressor_TetR_C"/>
</dbReference>
<dbReference type="PANTHER" id="PTHR30055:SF151">
    <property type="entry name" value="TRANSCRIPTIONAL REGULATORY PROTEIN"/>
    <property type="match status" value="1"/>
</dbReference>
<dbReference type="EMBL" id="BHXC01000006">
    <property type="protein sequence ID" value="GCB89472.1"/>
    <property type="molecule type" value="Genomic_DNA"/>
</dbReference>
<dbReference type="InterPro" id="IPR023772">
    <property type="entry name" value="DNA-bd_HTH_TetR-type_CS"/>
</dbReference>
<comment type="caution">
    <text evidence="7">The sequence shown here is derived from an EMBL/GenBank/DDBJ whole genome shotgun (WGS) entry which is preliminary data.</text>
</comment>
<dbReference type="Gene3D" id="1.10.10.60">
    <property type="entry name" value="Homeodomain-like"/>
    <property type="match status" value="1"/>
</dbReference>
<feature type="domain" description="HTH tetR-type" evidence="6">
    <location>
        <begin position="28"/>
        <end position="88"/>
    </location>
</feature>
<gene>
    <name evidence="7" type="primary">rifQ</name>
    <name evidence="7" type="ORF">SALB_02147</name>
</gene>
<proteinExistence type="predicted"/>
<dbReference type="PANTHER" id="PTHR30055">
    <property type="entry name" value="HTH-TYPE TRANSCRIPTIONAL REGULATOR RUTR"/>
    <property type="match status" value="1"/>
</dbReference>
<dbReference type="RefSeq" id="WP_016573665.1">
    <property type="nucleotide sequence ID" value="NZ_BHXC01000006.1"/>
</dbReference>
<evidence type="ECO:0000256" key="4">
    <source>
        <dbReference type="PROSITE-ProRule" id="PRU00335"/>
    </source>
</evidence>
<dbReference type="SUPFAM" id="SSF46689">
    <property type="entry name" value="Homeodomain-like"/>
    <property type="match status" value="1"/>
</dbReference>
<keyword evidence="2 4" id="KW-0238">DNA-binding</keyword>
<dbReference type="Gene3D" id="1.10.357.10">
    <property type="entry name" value="Tetracycline Repressor, domain 2"/>
    <property type="match status" value="1"/>
</dbReference>
<keyword evidence="1" id="KW-0805">Transcription regulation</keyword>
<organism evidence="7 8">
    <name type="scientific">Streptomyces noursei</name>
    <name type="common">Streptomyces albulus</name>
    <dbReference type="NCBI Taxonomy" id="1971"/>
    <lineage>
        <taxon>Bacteria</taxon>
        <taxon>Bacillati</taxon>
        <taxon>Actinomycetota</taxon>
        <taxon>Actinomycetes</taxon>
        <taxon>Kitasatosporales</taxon>
        <taxon>Streptomycetaceae</taxon>
        <taxon>Streptomyces</taxon>
    </lineage>
</organism>
<feature type="DNA-binding region" description="H-T-H motif" evidence="4">
    <location>
        <begin position="51"/>
        <end position="70"/>
    </location>
</feature>
<dbReference type="InterPro" id="IPR001647">
    <property type="entry name" value="HTH_TetR"/>
</dbReference>
<evidence type="ECO:0000259" key="6">
    <source>
        <dbReference type="PROSITE" id="PS50977"/>
    </source>
</evidence>
<evidence type="ECO:0000256" key="1">
    <source>
        <dbReference type="ARBA" id="ARBA00023015"/>
    </source>
</evidence>
<dbReference type="SUPFAM" id="SSF48498">
    <property type="entry name" value="Tetracyclin repressor-like, C-terminal domain"/>
    <property type="match status" value="1"/>
</dbReference>
<evidence type="ECO:0000256" key="3">
    <source>
        <dbReference type="ARBA" id="ARBA00023163"/>
    </source>
</evidence>
<name>A0A401QVZ9_STRNR</name>
<feature type="region of interest" description="Disordered" evidence="5">
    <location>
        <begin position="1"/>
        <end position="29"/>
    </location>
</feature>
<keyword evidence="3" id="KW-0804">Transcription</keyword>
<dbReference type="Pfam" id="PF00440">
    <property type="entry name" value="TetR_N"/>
    <property type="match status" value="1"/>
</dbReference>
<dbReference type="PROSITE" id="PS50977">
    <property type="entry name" value="HTH_TETR_2"/>
    <property type="match status" value="1"/>
</dbReference>
<dbReference type="PROSITE" id="PS01081">
    <property type="entry name" value="HTH_TETR_1"/>
    <property type="match status" value="1"/>
</dbReference>
<dbReference type="InterPro" id="IPR009057">
    <property type="entry name" value="Homeodomain-like_sf"/>
</dbReference>